<keyword evidence="4" id="KW-1185">Reference proteome</keyword>
<dbReference type="RefSeq" id="WP_394822757.1">
    <property type="nucleotide sequence ID" value="NZ_CP089984.1"/>
</dbReference>
<dbReference type="InterPro" id="IPR023631">
    <property type="entry name" value="Amidase_dom"/>
</dbReference>
<organism evidence="3 4">
    <name type="scientific">Pendulispora albinea</name>
    <dbReference type="NCBI Taxonomy" id="2741071"/>
    <lineage>
        <taxon>Bacteria</taxon>
        <taxon>Pseudomonadati</taxon>
        <taxon>Myxococcota</taxon>
        <taxon>Myxococcia</taxon>
        <taxon>Myxococcales</taxon>
        <taxon>Sorangiineae</taxon>
        <taxon>Pendulisporaceae</taxon>
        <taxon>Pendulispora</taxon>
    </lineage>
</organism>
<reference evidence="3 4" key="1">
    <citation type="submission" date="2021-12" db="EMBL/GenBank/DDBJ databases">
        <title>Discovery of the Pendulisporaceae a myxobacterial family with distinct sporulation behavior and unique specialized metabolism.</title>
        <authorList>
            <person name="Garcia R."/>
            <person name="Popoff A."/>
            <person name="Bader C.D."/>
            <person name="Loehr J."/>
            <person name="Walesch S."/>
            <person name="Walt C."/>
            <person name="Boldt J."/>
            <person name="Bunk B."/>
            <person name="Haeckl F.J.F.P.J."/>
            <person name="Gunesch A.P."/>
            <person name="Birkelbach J."/>
            <person name="Nuebel U."/>
            <person name="Pietschmann T."/>
            <person name="Bach T."/>
            <person name="Mueller R."/>
        </authorList>
    </citation>
    <scope>NUCLEOTIDE SEQUENCE [LARGE SCALE GENOMIC DNA]</scope>
    <source>
        <strain evidence="3 4">MSr11954</strain>
    </source>
</reference>
<gene>
    <name evidence="3" type="ORF">LZC94_35490</name>
</gene>
<evidence type="ECO:0000313" key="4">
    <source>
        <dbReference type="Proteomes" id="UP001370348"/>
    </source>
</evidence>
<dbReference type="InterPro" id="IPR000120">
    <property type="entry name" value="Amidase"/>
</dbReference>
<name>A0ABZ2LTG2_9BACT</name>
<evidence type="ECO:0000313" key="3">
    <source>
        <dbReference type="EMBL" id="WXB13138.1"/>
    </source>
</evidence>
<dbReference type="PANTHER" id="PTHR11895:SF67">
    <property type="entry name" value="AMIDASE DOMAIN-CONTAINING PROTEIN"/>
    <property type="match status" value="1"/>
</dbReference>
<dbReference type="EMBL" id="CP089984">
    <property type="protein sequence ID" value="WXB13138.1"/>
    <property type="molecule type" value="Genomic_DNA"/>
</dbReference>
<dbReference type="Proteomes" id="UP001370348">
    <property type="component" value="Chromosome"/>
</dbReference>
<sequence length="558" mass="58442">MPRRLPPSPRLSGALLRTVARAARTKTGSVALYHALKVDLNVSELEKLTESARGDLLLHNRPWQARPPRGGEPADLPLPSAPWSGTSASYVAHYTQGTLSPEDVAVRCLAAARALAARSPSVGPIHEYAKERVALGEASESKARYAAGAPRGIFDGVPYAVKEQTAVRGFARQAGSTYLSAEPLDDAACVAAVRREGGLVLGTTPMTELGMSPVGQNMHRRLPKNPHDPKHVAGGSSTGSGVAVATGLVPFALAADGGGSIRIPSAINGVFGIKPTWGRVSRAGDISQGSVAHVGPIASSTADLARVLEVISGPDPRDEETMVGTPPKLEPGSLVAALGRGVRGLVIGVDESEWGEASAVVQRAGQEALRALEKEGAILREVTIGLARYAPAIGYMTIGLETRGLIQLDWLQHANAMGYDLQIAMSALSEAKASDFVDAQRMRTTLRAGVAQVFRDVDLLALPTTVDTATAADDEEMRSGFLESRVLAGLVRFNFLGNLTGLPALSAPVGLDAKNLPIGLQLMGDAWDEATVLAASAHLERMGTARVERPAVSVQILP</sequence>
<accession>A0ABZ2LTG2</accession>
<dbReference type="Pfam" id="PF01425">
    <property type="entry name" value="Amidase"/>
    <property type="match status" value="1"/>
</dbReference>
<dbReference type="InterPro" id="IPR036928">
    <property type="entry name" value="AS_sf"/>
</dbReference>
<feature type="domain" description="Amidase" evidence="2">
    <location>
        <begin position="133"/>
        <end position="533"/>
    </location>
</feature>
<proteinExistence type="predicted"/>
<dbReference type="SUPFAM" id="SSF75304">
    <property type="entry name" value="Amidase signature (AS) enzymes"/>
    <property type="match status" value="1"/>
</dbReference>
<evidence type="ECO:0000256" key="1">
    <source>
        <dbReference type="SAM" id="MobiDB-lite"/>
    </source>
</evidence>
<protein>
    <submittedName>
        <fullName evidence="3">Amidase</fullName>
    </submittedName>
</protein>
<dbReference type="Gene3D" id="3.90.1300.10">
    <property type="entry name" value="Amidase signature (AS) domain"/>
    <property type="match status" value="1"/>
</dbReference>
<evidence type="ECO:0000259" key="2">
    <source>
        <dbReference type="Pfam" id="PF01425"/>
    </source>
</evidence>
<feature type="region of interest" description="Disordered" evidence="1">
    <location>
        <begin position="59"/>
        <end position="79"/>
    </location>
</feature>
<dbReference type="PANTHER" id="PTHR11895">
    <property type="entry name" value="TRANSAMIDASE"/>
    <property type="match status" value="1"/>
</dbReference>